<gene>
    <name evidence="2" type="ORF">K788_0001523</name>
</gene>
<keyword evidence="2" id="KW-0614">Plasmid</keyword>
<dbReference type="Proteomes" id="UP000019146">
    <property type="component" value="Plasmid unnamed"/>
</dbReference>
<evidence type="ECO:0000256" key="1">
    <source>
        <dbReference type="SAM" id="Phobius"/>
    </source>
</evidence>
<accession>A0A0P0RMM4</accession>
<dbReference type="EMBL" id="CP012748">
    <property type="protein sequence ID" value="ALL70122.1"/>
    <property type="molecule type" value="Genomic_DNA"/>
</dbReference>
<sequence length="111" mass="12787">MEHAIRRRIDQMFYRDRRMAQIALLLLWVTLGYVYFAMTSQTTDTSVRVALTIGVCAVLVFNSASILAMIRHYAEDKDHIYGLDIRHLDENRASKAELARRDDESLSPAVK</sequence>
<name>A0A0P0RMM4_9BURK</name>
<proteinExistence type="predicted"/>
<geneLocation type="plasmid" evidence="3"/>
<evidence type="ECO:0000313" key="3">
    <source>
        <dbReference type="Proteomes" id="UP000019146"/>
    </source>
</evidence>
<feature type="transmembrane region" description="Helical" evidence="1">
    <location>
        <begin position="20"/>
        <end position="38"/>
    </location>
</feature>
<protein>
    <recommendedName>
        <fullName evidence="4">Transmembrane protein</fullName>
    </recommendedName>
</protein>
<dbReference type="GeneID" id="69973623"/>
<evidence type="ECO:0000313" key="2">
    <source>
        <dbReference type="EMBL" id="ALL70122.1"/>
    </source>
</evidence>
<keyword evidence="1" id="KW-0472">Membrane</keyword>
<keyword evidence="1" id="KW-0812">Transmembrane</keyword>
<dbReference type="AlphaFoldDB" id="A0A0P0RMM4"/>
<organism evidence="2 3">
    <name type="scientific">Paraburkholderia caribensis MBA4</name>
    <dbReference type="NCBI Taxonomy" id="1323664"/>
    <lineage>
        <taxon>Bacteria</taxon>
        <taxon>Pseudomonadati</taxon>
        <taxon>Pseudomonadota</taxon>
        <taxon>Betaproteobacteria</taxon>
        <taxon>Burkholderiales</taxon>
        <taxon>Burkholderiaceae</taxon>
        <taxon>Paraburkholderia</taxon>
    </lineage>
</organism>
<dbReference type="RefSeq" id="WP_035994805.1">
    <property type="nucleotide sequence ID" value="NZ_CP012748.1"/>
</dbReference>
<reference evidence="2 3" key="1">
    <citation type="journal article" date="2014" name="Genome Announc.">
        <title>Draft Genome Sequence of the Haloacid-Degrading Burkholderia caribensis Strain MBA4.</title>
        <authorList>
            <person name="Pan Y."/>
            <person name="Kong K.F."/>
            <person name="Tsang J.S."/>
        </authorList>
    </citation>
    <scope>NUCLEOTIDE SEQUENCE [LARGE SCALE GENOMIC DNA]</scope>
    <source>
        <strain evidence="2 3">MBA4</strain>
        <plasmid evidence="3">Plasmid</plasmid>
    </source>
</reference>
<evidence type="ECO:0008006" key="4">
    <source>
        <dbReference type="Google" id="ProtNLM"/>
    </source>
</evidence>
<feature type="transmembrane region" description="Helical" evidence="1">
    <location>
        <begin position="50"/>
        <end position="70"/>
    </location>
</feature>
<keyword evidence="1" id="KW-1133">Transmembrane helix</keyword>
<dbReference type="KEGG" id="bcai:K788_0001523"/>